<evidence type="ECO:0000259" key="4">
    <source>
        <dbReference type="PROSITE" id="PS50949"/>
    </source>
</evidence>
<dbReference type="InterPro" id="IPR036390">
    <property type="entry name" value="WH_DNA-bd_sf"/>
</dbReference>
<dbReference type="GO" id="GO:0003700">
    <property type="term" value="F:DNA-binding transcription factor activity"/>
    <property type="evidence" value="ECO:0007669"/>
    <property type="project" value="InterPro"/>
</dbReference>
<dbReference type="EMBL" id="JAEDAF010000012">
    <property type="protein sequence ID" value="MBH8581000.1"/>
    <property type="molecule type" value="Genomic_DNA"/>
</dbReference>
<sequence>MLTQLAERVARHLEASPRTPKYLCLRDALVELINEGELPEGTRLPTEQALAEALPLSLGTVQKALRDLVESGELYRRRRLGTFVAAGDHRREITTPAFHFLRPDGSPVKLVFIRLLRREALTRQGAWEAVLGECRSGYLHLVRQDRIDGTFDCYTEIYLRADQAGELMRLPAEALEHESVLPLLQRLGVAPTLADNRIGQGRLPKAVARAIVPELAEAPPPGMRLETRYQDGEGRTLAWQIMYIPPNDYRLTLTTQLRQFAEG</sequence>
<dbReference type="Proteomes" id="UP000321275">
    <property type="component" value="Unassembled WGS sequence"/>
</dbReference>
<dbReference type="EMBL" id="BJUK01000006">
    <property type="protein sequence ID" value="GEK46397.1"/>
    <property type="molecule type" value="Genomic_DNA"/>
</dbReference>
<evidence type="ECO:0000256" key="3">
    <source>
        <dbReference type="ARBA" id="ARBA00023163"/>
    </source>
</evidence>
<evidence type="ECO:0000313" key="5">
    <source>
        <dbReference type="EMBL" id="GEK46397.1"/>
    </source>
</evidence>
<dbReference type="OrthoDB" id="1040417at2"/>
<dbReference type="GO" id="GO:0003677">
    <property type="term" value="F:DNA binding"/>
    <property type="evidence" value="ECO:0007669"/>
    <property type="project" value="UniProtKB-KW"/>
</dbReference>
<dbReference type="AlphaFoldDB" id="A0A510X6M4"/>
<dbReference type="SMART" id="SM00345">
    <property type="entry name" value="HTH_GNTR"/>
    <property type="match status" value="1"/>
</dbReference>
<keyword evidence="1" id="KW-0805">Transcription regulation</keyword>
<accession>A0A510X6M4</accession>
<evidence type="ECO:0000256" key="1">
    <source>
        <dbReference type="ARBA" id="ARBA00023015"/>
    </source>
</evidence>
<evidence type="ECO:0000313" key="8">
    <source>
        <dbReference type="Proteomes" id="UP000651738"/>
    </source>
</evidence>
<feature type="domain" description="HTH gntR-type" evidence="4">
    <location>
        <begin position="19"/>
        <end position="87"/>
    </location>
</feature>
<comment type="caution">
    <text evidence="5">The sequence shown here is derived from an EMBL/GenBank/DDBJ whole genome shotgun (WGS) entry which is preliminary data.</text>
</comment>
<reference evidence="6 8" key="2">
    <citation type="submission" date="2020-12" db="EMBL/GenBank/DDBJ databases">
        <title>Draft genome sequence of Halomonas pacifica strain CARE-V15.</title>
        <authorList>
            <person name="Vignesh N."/>
            <person name="Thabitha A."/>
            <person name="Saravanan R."/>
            <person name="Manigandan V."/>
        </authorList>
    </citation>
    <scope>NUCLEOTIDE SEQUENCE [LARGE SCALE GENOMIC DNA]</scope>
    <source>
        <strain evidence="6 8">CARE-V15</strain>
    </source>
</reference>
<dbReference type="InterPro" id="IPR050679">
    <property type="entry name" value="Bact_HTH_transcr_reg"/>
</dbReference>
<protein>
    <submittedName>
        <fullName evidence="5">GntR family transcriptional regulator</fullName>
    </submittedName>
</protein>
<dbReference type="Pfam" id="PF00392">
    <property type="entry name" value="GntR"/>
    <property type="match status" value="1"/>
</dbReference>
<organism evidence="5 7">
    <name type="scientific">Bisbaumannia pacifica</name>
    <dbReference type="NCBI Taxonomy" id="77098"/>
    <lineage>
        <taxon>Bacteria</taxon>
        <taxon>Pseudomonadati</taxon>
        <taxon>Pseudomonadota</taxon>
        <taxon>Gammaproteobacteria</taxon>
        <taxon>Oceanospirillales</taxon>
        <taxon>Halomonadaceae</taxon>
        <taxon>Bisbaumannia</taxon>
    </lineage>
</organism>
<name>A0A510X6M4_9GAMM</name>
<dbReference type="PROSITE" id="PS50949">
    <property type="entry name" value="HTH_GNTR"/>
    <property type="match status" value="1"/>
</dbReference>
<dbReference type="Gene3D" id="1.10.10.10">
    <property type="entry name" value="Winged helix-like DNA-binding domain superfamily/Winged helix DNA-binding domain"/>
    <property type="match status" value="1"/>
</dbReference>
<dbReference type="RefSeq" id="WP_146801681.1">
    <property type="nucleotide sequence ID" value="NZ_BJUK01000006.1"/>
</dbReference>
<evidence type="ECO:0000313" key="6">
    <source>
        <dbReference type="EMBL" id="MBH8581000.1"/>
    </source>
</evidence>
<dbReference type="CDD" id="cd07377">
    <property type="entry name" value="WHTH_GntR"/>
    <property type="match status" value="1"/>
</dbReference>
<dbReference type="SUPFAM" id="SSF64288">
    <property type="entry name" value="Chorismate lyase-like"/>
    <property type="match status" value="1"/>
</dbReference>
<dbReference type="GO" id="GO:0045892">
    <property type="term" value="P:negative regulation of DNA-templated transcription"/>
    <property type="evidence" value="ECO:0007669"/>
    <property type="project" value="TreeGrafter"/>
</dbReference>
<dbReference type="Gene3D" id="3.40.1410.10">
    <property type="entry name" value="Chorismate lyase-like"/>
    <property type="match status" value="1"/>
</dbReference>
<dbReference type="PANTHER" id="PTHR44846:SF1">
    <property type="entry name" value="MANNOSYL-D-GLYCERATE TRANSPORT_METABOLISM SYSTEM REPRESSOR MNGR-RELATED"/>
    <property type="match status" value="1"/>
</dbReference>
<dbReference type="InterPro" id="IPR028978">
    <property type="entry name" value="Chorismate_lyase_/UTRA_dom_sf"/>
</dbReference>
<keyword evidence="2" id="KW-0238">DNA-binding</keyword>
<keyword evidence="3" id="KW-0804">Transcription</keyword>
<evidence type="ECO:0000256" key="2">
    <source>
        <dbReference type="ARBA" id="ARBA00023125"/>
    </source>
</evidence>
<dbReference type="SUPFAM" id="SSF46785">
    <property type="entry name" value="Winged helix' DNA-binding domain"/>
    <property type="match status" value="1"/>
</dbReference>
<dbReference type="Proteomes" id="UP000651738">
    <property type="component" value="Unassembled WGS sequence"/>
</dbReference>
<evidence type="ECO:0000313" key="7">
    <source>
        <dbReference type="Proteomes" id="UP000321275"/>
    </source>
</evidence>
<keyword evidence="7" id="KW-1185">Reference proteome</keyword>
<gene>
    <name evidence="5" type="ORF">HPA02_06800</name>
    <name evidence="6" type="ORF">I7V36_12920</name>
</gene>
<dbReference type="PANTHER" id="PTHR44846">
    <property type="entry name" value="MANNOSYL-D-GLYCERATE TRANSPORT/METABOLISM SYSTEM REPRESSOR MNGR-RELATED"/>
    <property type="match status" value="1"/>
</dbReference>
<dbReference type="InterPro" id="IPR036388">
    <property type="entry name" value="WH-like_DNA-bd_sf"/>
</dbReference>
<reference evidence="5 7" key="1">
    <citation type="submission" date="2019-07" db="EMBL/GenBank/DDBJ databases">
        <title>Whole genome shotgun sequence of Halomonas pacifica NBRC 102220.</title>
        <authorList>
            <person name="Hosoyama A."/>
            <person name="Uohara A."/>
            <person name="Ohji S."/>
            <person name="Ichikawa N."/>
        </authorList>
    </citation>
    <scope>NUCLEOTIDE SEQUENCE [LARGE SCALE GENOMIC DNA]</scope>
    <source>
        <strain evidence="5 7">NBRC 102220</strain>
    </source>
</reference>
<proteinExistence type="predicted"/>
<dbReference type="InterPro" id="IPR000524">
    <property type="entry name" value="Tscrpt_reg_HTH_GntR"/>
</dbReference>